<proteinExistence type="predicted"/>
<dbReference type="Proteomes" id="UP001500124">
    <property type="component" value="Unassembled WGS sequence"/>
</dbReference>
<sequence length="170" mass="17775">MTVPVTASGTCPSLRRPGTVKEEELLEPAAAVGPLEAAVQPAAAEDTGTDGHASVPHRHAQAAPAARSADVPVVLTVLARTELRVFRLTAAAPPHCRTARRYGMPSRRGAPCPARDRPLVPLRRPVRRLGAVRPAAPVATPPTGIPGPARHRCISSGQRRPAFWAGQAVG</sequence>
<gene>
    <name evidence="1" type="ORF">GCM10023336_04850</name>
</gene>
<evidence type="ECO:0000313" key="1">
    <source>
        <dbReference type="EMBL" id="GAA5043349.1"/>
    </source>
</evidence>
<name>A0ABP9JSF5_9ACTN</name>
<evidence type="ECO:0000313" key="2">
    <source>
        <dbReference type="Proteomes" id="UP001500124"/>
    </source>
</evidence>
<keyword evidence="2" id="KW-1185">Reference proteome</keyword>
<organism evidence="1 2">
    <name type="scientific">Streptomyces similanensis</name>
    <dbReference type="NCBI Taxonomy" id="1274988"/>
    <lineage>
        <taxon>Bacteria</taxon>
        <taxon>Bacillati</taxon>
        <taxon>Actinomycetota</taxon>
        <taxon>Actinomycetes</taxon>
        <taxon>Kitasatosporales</taxon>
        <taxon>Streptomycetaceae</taxon>
        <taxon>Streptomyces</taxon>
    </lineage>
</organism>
<dbReference type="EMBL" id="BAABKC010000007">
    <property type="protein sequence ID" value="GAA5043349.1"/>
    <property type="molecule type" value="Genomic_DNA"/>
</dbReference>
<comment type="caution">
    <text evidence="1">The sequence shown here is derived from an EMBL/GenBank/DDBJ whole genome shotgun (WGS) entry which is preliminary data.</text>
</comment>
<reference evidence="2" key="1">
    <citation type="journal article" date="2019" name="Int. J. Syst. Evol. Microbiol.">
        <title>The Global Catalogue of Microorganisms (GCM) 10K type strain sequencing project: providing services to taxonomists for standard genome sequencing and annotation.</title>
        <authorList>
            <consortium name="The Broad Institute Genomics Platform"/>
            <consortium name="The Broad Institute Genome Sequencing Center for Infectious Disease"/>
            <person name="Wu L."/>
            <person name="Ma J."/>
        </authorList>
    </citation>
    <scope>NUCLEOTIDE SEQUENCE [LARGE SCALE GENOMIC DNA]</scope>
    <source>
        <strain evidence="2">JCM 18410</strain>
    </source>
</reference>
<accession>A0ABP9JSF5</accession>
<protein>
    <submittedName>
        <fullName evidence="1">Uncharacterized protein</fullName>
    </submittedName>
</protein>